<evidence type="ECO:0000256" key="1">
    <source>
        <dbReference type="ARBA" id="ARBA00004651"/>
    </source>
</evidence>
<feature type="transmembrane region" description="Helical" evidence="10">
    <location>
        <begin position="413"/>
        <end position="434"/>
    </location>
</feature>
<feature type="transmembrane region" description="Helical" evidence="10">
    <location>
        <begin position="164"/>
        <end position="186"/>
    </location>
</feature>
<evidence type="ECO:0000256" key="3">
    <source>
        <dbReference type="ARBA" id="ARBA00022475"/>
    </source>
</evidence>
<keyword evidence="13" id="KW-1185">Reference proteome</keyword>
<evidence type="ECO:0000256" key="8">
    <source>
        <dbReference type="ARBA" id="ARBA00023170"/>
    </source>
</evidence>
<sequence length="601" mass="68275">MALDHHWLVTVALVTSSLIAFAANLLLLLVFFRRRGLRTISNRFTINLLLTNLLSSVLLIPLIIVDQEFSSTKNLTLHQLPNNVEEQNVFPEPNEIIFQEEKEEIIESDAFERTEQIISDKVRVAIFTTNKSDNLVNISDISELIYSTNSNETDFKSINNIMCYVAQSTVALVCTASILSVLLIGIDQYFAVIHSLRYHSYIDKFRSMALIFTSWFVSLLFGIFGALTQNDSQLWMFCIKNYSGTKIEEDPQMKVLNTIYALTYFIVVILVPFVAICIIYVCIYAAARNNSERMRQSTKGNSHCNLDSYMQIPNDKKVPSESRLNLKANAKEENEKAVQPISSAKGLPKVQSAPNFSNLIQSSEEKVPEEEIPSHTQVKRTSSERIGFITNLKYKLSNASVFRYREETRAAKISILVIFMVLVCYIPYGLAVILNSHTVGITTPHVYNFISLVLLVLSNIMSPFLFAYRNRRIRRELFKFLRVAPARTNSSLIRRGIVRPNTVLPSMQRHKMIEEESERTEMGMSVQPFLANACTIPQVIITCKVESDKTEKNSILKRVCSGKNWQNYKKCSFITVPESCWQTDSARGSFSSASTQISTED</sequence>
<evidence type="ECO:0000256" key="7">
    <source>
        <dbReference type="ARBA" id="ARBA00023136"/>
    </source>
</evidence>
<dbReference type="OrthoDB" id="5980076at2759"/>
<evidence type="ECO:0000256" key="5">
    <source>
        <dbReference type="ARBA" id="ARBA00022989"/>
    </source>
</evidence>
<evidence type="ECO:0000256" key="10">
    <source>
        <dbReference type="SAM" id="Phobius"/>
    </source>
</evidence>
<dbReference type="InterPro" id="IPR017452">
    <property type="entry name" value="GPCR_Rhodpsn_7TM"/>
</dbReference>
<keyword evidence="6" id="KW-0297">G-protein coupled receptor</keyword>
<dbReference type="GO" id="GO:0004930">
    <property type="term" value="F:G protein-coupled receptor activity"/>
    <property type="evidence" value="ECO:0007669"/>
    <property type="project" value="UniProtKB-KW"/>
</dbReference>
<dbReference type="SUPFAM" id="SSF81321">
    <property type="entry name" value="Family A G protein-coupled receptor-like"/>
    <property type="match status" value="2"/>
</dbReference>
<organism evidence="12 13">
    <name type="scientific">Ignelater luminosus</name>
    <name type="common">Cucubano</name>
    <name type="synonym">Pyrophorus luminosus</name>
    <dbReference type="NCBI Taxonomy" id="2038154"/>
    <lineage>
        <taxon>Eukaryota</taxon>
        <taxon>Metazoa</taxon>
        <taxon>Ecdysozoa</taxon>
        <taxon>Arthropoda</taxon>
        <taxon>Hexapoda</taxon>
        <taxon>Insecta</taxon>
        <taxon>Pterygota</taxon>
        <taxon>Neoptera</taxon>
        <taxon>Endopterygota</taxon>
        <taxon>Coleoptera</taxon>
        <taxon>Polyphaga</taxon>
        <taxon>Elateriformia</taxon>
        <taxon>Elateroidea</taxon>
        <taxon>Elateridae</taxon>
        <taxon>Agrypninae</taxon>
        <taxon>Pyrophorini</taxon>
        <taxon>Ignelater</taxon>
    </lineage>
</organism>
<keyword evidence="9" id="KW-0807">Transducer</keyword>
<evidence type="ECO:0000256" key="6">
    <source>
        <dbReference type="ARBA" id="ARBA00023040"/>
    </source>
</evidence>
<protein>
    <recommendedName>
        <fullName evidence="11">G-protein coupled receptors family 1 profile domain-containing protein</fullName>
    </recommendedName>
</protein>
<dbReference type="Proteomes" id="UP000801492">
    <property type="component" value="Unassembled WGS sequence"/>
</dbReference>
<evidence type="ECO:0000259" key="11">
    <source>
        <dbReference type="PROSITE" id="PS50262"/>
    </source>
</evidence>
<keyword evidence="3" id="KW-1003">Cell membrane</keyword>
<dbReference type="GO" id="GO:0005886">
    <property type="term" value="C:plasma membrane"/>
    <property type="evidence" value="ECO:0007669"/>
    <property type="project" value="UniProtKB-SubCell"/>
</dbReference>
<dbReference type="PRINTS" id="PR00237">
    <property type="entry name" value="GPCRRHODOPSN"/>
</dbReference>
<comment type="subcellular location">
    <subcellularLocation>
        <location evidence="1">Cell membrane</location>
        <topology evidence="1">Multi-pass membrane protein</topology>
    </subcellularLocation>
</comment>
<dbReference type="PANTHER" id="PTHR22752">
    <property type="entry name" value="G PROTEIN-COUPLED RECEPTOR"/>
    <property type="match status" value="1"/>
</dbReference>
<evidence type="ECO:0000256" key="2">
    <source>
        <dbReference type="ARBA" id="ARBA00010663"/>
    </source>
</evidence>
<dbReference type="AlphaFoldDB" id="A0A8K0CCY0"/>
<evidence type="ECO:0000313" key="13">
    <source>
        <dbReference type="Proteomes" id="UP000801492"/>
    </source>
</evidence>
<evidence type="ECO:0000256" key="9">
    <source>
        <dbReference type="ARBA" id="ARBA00023224"/>
    </source>
</evidence>
<gene>
    <name evidence="12" type="ORF">ILUMI_24726</name>
</gene>
<keyword evidence="7 10" id="KW-0472">Membrane</keyword>
<feature type="transmembrane region" description="Helical" evidence="10">
    <location>
        <begin position="6"/>
        <end position="32"/>
    </location>
</feature>
<name>A0A8K0CCY0_IGNLU</name>
<keyword evidence="8" id="KW-0675">Receptor</keyword>
<dbReference type="Gene3D" id="1.20.1070.10">
    <property type="entry name" value="Rhodopsin 7-helix transmembrane proteins"/>
    <property type="match status" value="2"/>
</dbReference>
<dbReference type="PANTHER" id="PTHR22752:SF1">
    <property type="entry name" value="G-PROTEIN COUPLED RECEPTOR 176"/>
    <property type="match status" value="1"/>
</dbReference>
<proteinExistence type="inferred from homology"/>
<comment type="similarity">
    <text evidence="2">Belongs to the G-protein coupled receptor 1 family.</text>
</comment>
<keyword evidence="4 10" id="KW-0812">Transmembrane</keyword>
<dbReference type="PROSITE" id="PS50262">
    <property type="entry name" value="G_PROTEIN_RECEP_F1_2"/>
    <property type="match status" value="1"/>
</dbReference>
<evidence type="ECO:0000313" key="12">
    <source>
        <dbReference type="EMBL" id="KAF2881440.1"/>
    </source>
</evidence>
<keyword evidence="5 10" id="KW-1133">Transmembrane helix</keyword>
<feature type="transmembrane region" description="Helical" evidence="10">
    <location>
        <begin position="207"/>
        <end position="227"/>
    </location>
</feature>
<dbReference type="EMBL" id="VTPC01090739">
    <property type="protein sequence ID" value="KAF2881440.1"/>
    <property type="molecule type" value="Genomic_DNA"/>
</dbReference>
<evidence type="ECO:0000256" key="4">
    <source>
        <dbReference type="ARBA" id="ARBA00022692"/>
    </source>
</evidence>
<accession>A0A8K0CCY0</accession>
<dbReference type="Pfam" id="PF00001">
    <property type="entry name" value="7tm_1"/>
    <property type="match status" value="1"/>
</dbReference>
<feature type="transmembrane region" description="Helical" evidence="10">
    <location>
        <begin position="259"/>
        <end position="287"/>
    </location>
</feature>
<feature type="domain" description="G-protein coupled receptors family 1 profile" evidence="11">
    <location>
        <begin position="23"/>
        <end position="466"/>
    </location>
</feature>
<feature type="transmembrane region" description="Helical" evidence="10">
    <location>
        <begin position="44"/>
        <end position="65"/>
    </location>
</feature>
<reference evidence="12" key="1">
    <citation type="submission" date="2019-08" db="EMBL/GenBank/DDBJ databases">
        <title>The genome of the North American firefly Photinus pyralis.</title>
        <authorList>
            <consortium name="Photinus pyralis genome working group"/>
            <person name="Fallon T.R."/>
            <person name="Sander Lower S.E."/>
            <person name="Weng J.-K."/>
        </authorList>
    </citation>
    <scope>NUCLEOTIDE SEQUENCE</scope>
    <source>
        <strain evidence="12">TRF0915ILg1</strain>
        <tissue evidence="12">Whole body</tissue>
    </source>
</reference>
<dbReference type="InterPro" id="IPR000276">
    <property type="entry name" value="GPCR_Rhodpsn"/>
</dbReference>
<feature type="transmembrane region" description="Helical" evidence="10">
    <location>
        <begin position="446"/>
        <end position="468"/>
    </location>
</feature>
<dbReference type="CDD" id="cd00637">
    <property type="entry name" value="7tm_classA_rhodopsin-like"/>
    <property type="match status" value="1"/>
</dbReference>
<comment type="caution">
    <text evidence="12">The sequence shown here is derived from an EMBL/GenBank/DDBJ whole genome shotgun (WGS) entry which is preliminary data.</text>
</comment>